<feature type="transmembrane region" description="Helical" evidence="5">
    <location>
        <begin position="57"/>
        <end position="84"/>
    </location>
</feature>
<feature type="domain" description="PABS" evidence="6">
    <location>
        <begin position="198"/>
        <end position="434"/>
    </location>
</feature>
<dbReference type="InterPro" id="IPR030374">
    <property type="entry name" value="PABS"/>
</dbReference>
<feature type="active site" description="Proton acceptor" evidence="4">
    <location>
        <position position="348"/>
    </location>
</feature>
<comment type="similarity">
    <text evidence="1">Belongs to the spermidine/spermine synthase family.</text>
</comment>
<feature type="transmembrane region" description="Helical" evidence="5">
    <location>
        <begin position="131"/>
        <end position="149"/>
    </location>
</feature>
<dbReference type="Pfam" id="PF01564">
    <property type="entry name" value="Spermine_synth"/>
    <property type="match status" value="1"/>
</dbReference>
<feature type="transmembrane region" description="Helical" evidence="5">
    <location>
        <begin position="20"/>
        <end position="45"/>
    </location>
</feature>
<keyword evidence="3 4" id="KW-0620">Polyamine biosynthesis</keyword>
<evidence type="ECO:0000256" key="5">
    <source>
        <dbReference type="SAM" id="Phobius"/>
    </source>
</evidence>
<dbReference type="InterPro" id="IPR036259">
    <property type="entry name" value="MFS_trans_sf"/>
</dbReference>
<sequence>MAAELGASRLLAPYFSSSQIVWTIIIGTIMIALALGAVFGGRWADRNPDPDRLYRRILIAAVWISLIPLAGKYIILLVSGLLIVTVSTNFLIIAAFISCMLIFVPPLFLLGTVTPGLNKFATDSLDDNASVVGRLSACNTVGSILGTFLPTFVTIPAAGTFVTFLIFAGMLLVLPLVYFISARTRLVASAVSVVVFVGSAIVSPLTGFAFWENKATLAYEGESIYNYLQVKNLADRTILSTNVLFGVQSVTMKSDGLTGMYYDTALAAPALADHADSALILGMGTGTYARQLKRYYPKMRIQGVEIDGGITRLAGEYFDEPSDIPVSTYDGRAWLAASRDKYDVIMVDAYQDITIPFQMSSDEFFSMVRRHLNPGGVMVVNMNMISDGQGSINEALQTTIANVFNGACRVGTTYTADVPGTTNRELFAKAPTGKESKRLADPVTPCDDSWRRTGGIDTVGEPVTSTMLRDTTAESLVETTLRRTGDQDLAAYMGEVAGRMKAVRDPSPGSGDQSLILTDDHAPVELLGMKAIDQLIAEQAGPYRTILREQGIRGLLKAVR</sequence>
<feature type="transmembrane region" description="Helical" evidence="5">
    <location>
        <begin position="90"/>
        <end position="110"/>
    </location>
</feature>
<feature type="transmembrane region" description="Helical" evidence="5">
    <location>
        <begin position="186"/>
        <end position="211"/>
    </location>
</feature>
<keyword evidence="5" id="KW-1133">Transmembrane helix</keyword>
<organism evidence="7 8">
    <name type="scientific">Bifidobacterium primatium</name>
    <dbReference type="NCBI Taxonomy" id="2045438"/>
    <lineage>
        <taxon>Bacteria</taxon>
        <taxon>Bacillati</taxon>
        <taxon>Actinomycetota</taxon>
        <taxon>Actinomycetes</taxon>
        <taxon>Bifidobacteriales</taxon>
        <taxon>Bifidobacteriaceae</taxon>
        <taxon>Bifidobacterium</taxon>
    </lineage>
</organism>
<dbReference type="InterPro" id="IPR029063">
    <property type="entry name" value="SAM-dependent_MTases_sf"/>
</dbReference>
<name>A0A2M9H7N3_9BIFI</name>
<dbReference type="PANTHER" id="PTHR43317:SF1">
    <property type="entry name" value="THERMOSPERMINE SYNTHASE ACAULIS5"/>
    <property type="match status" value="1"/>
</dbReference>
<proteinExistence type="inferred from homology"/>
<dbReference type="NCBIfam" id="NF037959">
    <property type="entry name" value="MFS_SpdSyn"/>
    <property type="match status" value="1"/>
</dbReference>
<dbReference type="SUPFAM" id="SSF53335">
    <property type="entry name" value="S-adenosyl-L-methionine-dependent methyltransferases"/>
    <property type="match status" value="1"/>
</dbReference>
<protein>
    <submittedName>
        <fullName evidence="7">Spermidine synthase</fullName>
    </submittedName>
</protein>
<evidence type="ECO:0000259" key="6">
    <source>
        <dbReference type="PROSITE" id="PS51006"/>
    </source>
</evidence>
<dbReference type="PROSITE" id="PS51006">
    <property type="entry name" value="PABS_2"/>
    <property type="match status" value="1"/>
</dbReference>
<dbReference type="GO" id="GO:0016740">
    <property type="term" value="F:transferase activity"/>
    <property type="evidence" value="ECO:0007669"/>
    <property type="project" value="UniProtKB-UniRule"/>
</dbReference>
<gene>
    <name evidence="7" type="ORF">CS006_08625</name>
</gene>
<dbReference type="Gene3D" id="1.20.1250.20">
    <property type="entry name" value="MFS general substrate transporter like domains"/>
    <property type="match status" value="1"/>
</dbReference>
<dbReference type="OrthoDB" id="9761985at2"/>
<keyword evidence="5" id="KW-0812">Transmembrane</keyword>
<keyword evidence="5" id="KW-0472">Membrane</keyword>
<dbReference type="Proteomes" id="UP000229095">
    <property type="component" value="Unassembled WGS sequence"/>
</dbReference>
<dbReference type="AlphaFoldDB" id="A0A2M9H7N3"/>
<accession>A0A2M9H7N3</accession>
<dbReference type="PANTHER" id="PTHR43317">
    <property type="entry name" value="THERMOSPERMINE SYNTHASE ACAULIS5"/>
    <property type="match status" value="1"/>
</dbReference>
<evidence type="ECO:0000256" key="3">
    <source>
        <dbReference type="ARBA" id="ARBA00023115"/>
    </source>
</evidence>
<feature type="transmembrane region" description="Helical" evidence="5">
    <location>
        <begin position="155"/>
        <end position="179"/>
    </location>
</feature>
<evidence type="ECO:0000256" key="4">
    <source>
        <dbReference type="PROSITE-ProRule" id="PRU00354"/>
    </source>
</evidence>
<comment type="caution">
    <text evidence="7">The sequence shown here is derived from an EMBL/GenBank/DDBJ whole genome shotgun (WGS) entry which is preliminary data.</text>
</comment>
<keyword evidence="2 4" id="KW-0808">Transferase</keyword>
<keyword evidence="8" id="KW-1185">Reference proteome</keyword>
<dbReference type="CDD" id="cd02440">
    <property type="entry name" value="AdoMet_MTases"/>
    <property type="match status" value="1"/>
</dbReference>
<reference evidence="7 8" key="1">
    <citation type="submission" date="2017-10" db="EMBL/GenBank/DDBJ databases">
        <title>Draft genome sequences of strains TRE 1, TRE 9, TRE H and TRI 7, isolated from tamarins, belonging to four potential novel Bifidobacterium species.</title>
        <authorList>
            <person name="Mattarelli P."/>
            <person name="Modesto M."/>
            <person name="Puglisi E."/>
            <person name="Morelli L."/>
            <person name="Spezio C."/>
            <person name="Bonetti A."/>
            <person name="Sandri C."/>
        </authorList>
    </citation>
    <scope>NUCLEOTIDE SEQUENCE [LARGE SCALE GENOMIC DNA]</scope>
    <source>
        <strain evidence="8">TRE1</strain>
    </source>
</reference>
<dbReference type="Gene3D" id="3.40.50.150">
    <property type="entry name" value="Vaccinia Virus protein VP39"/>
    <property type="match status" value="1"/>
</dbReference>
<evidence type="ECO:0000313" key="8">
    <source>
        <dbReference type="Proteomes" id="UP000229095"/>
    </source>
</evidence>
<dbReference type="GO" id="GO:0006596">
    <property type="term" value="P:polyamine biosynthetic process"/>
    <property type="evidence" value="ECO:0007669"/>
    <property type="project" value="UniProtKB-UniRule"/>
</dbReference>
<evidence type="ECO:0000313" key="7">
    <source>
        <dbReference type="EMBL" id="PJM72806.1"/>
    </source>
</evidence>
<evidence type="ECO:0000256" key="1">
    <source>
        <dbReference type="ARBA" id="ARBA00007867"/>
    </source>
</evidence>
<evidence type="ECO:0000256" key="2">
    <source>
        <dbReference type="ARBA" id="ARBA00022679"/>
    </source>
</evidence>
<dbReference type="EMBL" id="PEBI01000004">
    <property type="protein sequence ID" value="PJM72806.1"/>
    <property type="molecule type" value="Genomic_DNA"/>
</dbReference>